<dbReference type="SMART" id="SM00356">
    <property type="entry name" value="ZnF_C3H1"/>
    <property type="match status" value="1"/>
</dbReference>
<keyword evidence="4 5" id="KW-0862">Zinc</keyword>
<dbReference type="InterPro" id="IPR036855">
    <property type="entry name" value="Znf_CCCH_sf"/>
</dbReference>
<evidence type="ECO:0000259" key="6">
    <source>
        <dbReference type="PROSITE" id="PS50103"/>
    </source>
</evidence>
<dbReference type="AlphaFoldDB" id="A0A9D4YUA7"/>
<feature type="zinc finger region" description="C3H1-type" evidence="5">
    <location>
        <begin position="157"/>
        <end position="185"/>
    </location>
</feature>
<dbReference type="EMBL" id="SIDB01000011">
    <property type="protein sequence ID" value="KAI3426495.1"/>
    <property type="molecule type" value="Genomic_DNA"/>
</dbReference>
<organism evidence="7 8">
    <name type="scientific">Chlorella vulgaris</name>
    <name type="common">Green alga</name>
    <dbReference type="NCBI Taxonomy" id="3077"/>
    <lineage>
        <taxon>Eukaryota</taxon>
        <taxon>Viridiplantae</taxon>
        <taxon>Chlorophyta</taxon>
        <taxon>core chlorophytes</taxon>
        <taxon>Trebouxiophyceae</taxon>
        <taxon>Chlorellales</taxon>
        <taxon>Chlorellaceae</taxon>
        <taxon>Chlorella clade</taxon>
        <taxon>Chlorella</taxon>
    </lineage>
</organism>
<dbReference type="FunFam" id="4.10.1000.10:FF:000002">
    <property type="entry name" value="Zinc finger protein 36, C3H1 type-like 1"/>
    <property type="match status" value="1"/>
</dbReference>
<comment type="caution">
    <text evidence="7">The sequence shown here is derived from an EMBL/GenBank/DDBJ whole genome shotgun (WGS) entry which is preliminary data.</text>
</comment>
<dbReference type="Gene3D" id="4.10.1000.10">
    <property type="entry name" value="Zinc finger, CCCH-type"/>
    <property type="match status" value="1"/>
</dbReference>
<dbReference type="Pfam" id="PF00642">
    <property type="entry name" value="zf-CCCH"/>
    <property type="match status" value="1"/>
</dbReference>
<evidence type="ECO:0000256" key="1">
    <source>
        <dbReference type="ARBA" id="ARBA00022723"/>
    </source>
</evidence>
<dbReference type="PROSITE" id="PS50103">
    <property type="entry name" value="ZF_C3H1"/>
    <property type="match status" value="1"/>
</dbReference>
<sequence>MSLAPPLRAQGASPELDALCGDLLDLTRLQPPQPCHGPAIDLGSPASQPLGFTAADLLRTHQQRPLAGPRDALQQLAALQQQQQLAEALSAEPLLCLGNLMAAQGLQDLLALKQQLQQTAPVRLSSGGIRGTGPVNNALYKFAHGREELRPVVRHPKYKTEVCRTFAQSGTCPYGTRCRFIHTTTPLTPAPSACIVALGPPAIASVVLLLVLDAPLSSLVSPTQLISATTSALPAYSTPPIPTVSNAAVDLGAGSAATALSACLAGLQCSSTAVNPPCSFSGLAAFPAAPASPAAHAGCGAAKALSATAASTRGADAPPATMLATLSALLGRTAPAPSLPPFELGADSCTAAHHCAAAAAPSPLSVVAPVGLPAIGVGHCSPPAEQQQPICPGTPVASAGAGVRRSISDCDASTPGSFMKRLPIFERLIPDDDCVATVIALGTPAGDSSIVCEVHDPLHA</sequence>
<feature type="domain" description="C3H1-type" evidence="6">
    <location>
        <begin position="157"/>
        <end position="185"/>
    </location>
</feature>
<evidence type="ECO:0000256" key="5">
    <source>
        <dbReference type="PROSITE-ProRule" id="PRU00723"/>
    </source>
</evidence>
<dbReference type="GO" id="GO:0003729">
    <property type="term" value="F:mRNA binding"/>
    <property type="evidence" value="ECO:0007669"/>
    <property type="project" value="InterPro"/>
</dbReference>
<dbReference type="SUPFAM" id="SSF90229">
    <property type="entry name" value="CCCH zinc finger"/>
    <property type="match status" value="1"/>
</dbReference>
<evidence type="ECO:0000256" key="3">
    <source>
        <dbReference type="ARBA" id="ARBA00022771"/>
    </source>
</evidence>
<evidence type="ECO:0000256" key="4">
    <source>
        <dbReference type="ARBA" id="ARBA00022833"/>
    </source>
</evidence>
<proteinExistence type="predicted"/>
<protein>
    <recommendedName>
        <fullName evidence="6">C3H1-type domain-containing protein</fullName>
    </recommendedName>
</protein>
<reference evidence="7" key="1">
    <citation type="journal article" date="2019" name="Plant J.">
        <title>Chlorella vulgaris genome assembly and annotation reveals the molecular basis for metabolic acclimation to high light conditions.</title>
        <authorList>
            <person name="Cecchin M."/>
            <person name="Marcolungo L."/>
            <person name="Rossato M."/>
            <person name="Girolomoni L."/>
            <person name="Cosentino E."/>
            <person name="Cuine S."/>
            <person name="Li-Beisson Y."/>
            <person name="Delledonne M."/>
            <person name="Ballottari M."/>
        </authorList>
    </citation>
    <scope>NUCLEOTIDE SEQUENCE</scope>
    <source>
        <strain evidence="7">211/11P</strain>
    </source>
</reference>
<dbReference type="InterPro" id="IPR000571">
    <property type="entry name" value="Znf_CCCH"/>
</dbReference>
<evidence type="ECO:0000313" key="7">
    <source>
        <dbReference type="EMBL" id="KAI3426495.1"/>
    </source>
</evidence>
<reference evidence="7" key="2">
    <citation type="submission" date="2020-11" db="EMBL/GenBank/DDBJ databases">
        <authorList>
            <person name="Cecchin M."/>
            <person name="Marcolungo L."/>
            <person name="Rossato M."/>
            <person name="Girolomoni L."/>
            <person name="Cosentino E."/>
            <person name="Cuine S."/>
            <person name="Li-Beisson Y."/>
            <person name="Delledonne M."/>
            <person name="Ballottari M."/>
        </authorList>
    </citation>
    <scope>NUCLEOTIDE SEQUENCE</scope>
    <source>
        <strain evidence="7">211/11P</strain>
        <tissue evidence="7">Whole cell</tissue>
    </source>
</reference>
<accession>A0A9D4YUA7</accession>
<evidence type="ECO:0000256" key="2">
    <source>
        <dbReference type="ARBA" id="ARBA00022737"/>
    </source>
</evidence>
<gene>
    <name evidence="7" type="ORF">D9Q98_008861</name>
</gene>
<dbReference type="GO" id="GO:0008270">
    <property type="term" value="F:zinc ion binding"/>
    <property type="evidence" value="ECO:0007669"/>
    <property type="project" value="UniProtKB-KW"/>
</dbReference>
<dbReference type="PANTHER" id="PTHR12547:SF18">
    <property type="entry name" value="PROTEIN TIS11"/>
    <property type="match status" value="1"/>
</dbReference>
<evidence type="ECO:0000313" key="8">
    <source>
        <dbReference type="Proteomes" id="UP001055712"/>
    </source>
</evidence>
<keyword evidence="1 5" id="KW-0479">Metal-binding</keyword>
<keyword evidence="2" id="KW-0677">Repeat</keyword>
<dbReference type="InterPro" id="IPR045877">
    <property type="entry name" value="ZFP36-like"/>
</dbReference>
<dbReference type="PANTHER" id="PTHR12547">
    <property type="entry name" value="CCCH ZINC FINGER/TIS11-RELATED"/>
    <property type="match status" value="1"/>
</dbReference>
<keyword evidence="8" id="KW-1185">Reference proteome</keyword>
<dbReference type="OrthoDB" id="410307at2759"/>
<keyword evidence="3 5" id="KW-0863">Zinc-finger</keyword>
<dbReference type="Proteomes" id="UP001055712">
    <property type="component" value="Unassembled WGS sequence"/>
</dbReference>
<name>A0A9D4YUA7_CHLVU</name>